<dbReference type="GO" id="GO:0007094">
    <property type="term" value="P:mitotic spindle assembly checkpoint signaling"/>
    <property type="evidence" value="ECO:0007669"/>
    <property type="project" value="TreeGrafter"/>
</dbReference>
<evidence type="ECO:0000313" key="3">
    <source>
        <dbReference type="Proteomes" id="UP000054498"/>
    </source>
</evidence>
<name>A0A0D2LPU0_9CHLO</name>
<protein>
    <recommendedName>
        <fullName evidence="1">ZW10 C-terminal helical domain-containing protein</fullName>
    </recommendedName>
</protein>
<dbReference type="KEGG" id="mng:MNEG_15978"/>
<dbReference type="Proteomes" id="UP000054498">
    <property type="component" value="Unassembled WGS sequence"/>
</dbReference>
<organism evidence="2 3">
    <name type="scientific">Monoraphidium neglectum</name>
    <dbReference type="NCBI Taxonomy" id="145388"/>
    <lineage>
        <taxon>Eukaryota</taxon>
        <taxon>Viridiplantae</taxon>
        <taxon>Chlorophyta</taxon>
        <taxon>core chlorophytes</taxon>
        <taxon>Chlorophyceae</taxon>
        <taxon>CS clade</taxon>
        <taxon>Sphaeropleales</taxon>
        <taxon>Selenastraceae</taxon>
        <taxon>Monoraphidium</taxon>
    </lineage>
</organism>
<accession>A0A0D2LPU0</accession>
<dbReference type="GeneID" id="25733692"/>
<dbReference type="Pfam" id="PF22766">
    <property type="entry name" value="ZW10_C2"/>
    <property type="match status" value="1"/>
</dbReference>
<dbReference type="STRING" id="145388.A0A0D2LPU0"/>
<reference evidence="2 3" key="1">
    <citation type="journal article" date="2013" name="BMC Genomics">
        <title>Reconstruction of the lipid metabolism for the microalga Monoraphidium neglectum from its genome sequence reveals characteristics suitable for biofuel production.</title>
        <authorList>
            <person name="Bogen C."/>
            <person name="Al-Dilaimi A."/>
            <person name="Albersmeier A."/>
            <person name="Wichmann J."/>
            <person name="Grundmann M."/>
            <person name="Rupp O."/>
            <person name="Lauersen K.J."/>
            <person name="Blifernez-Klassen O."/>
            <person name="Kalinowski J."/>
            <person name="Goesmann A."/>
            <person name="Mussgnug J.H."/>
            <person name="Kruse O."/>
        </authorList>
    </citation>
    <scope>NUCLEOTIDE SEQUENCE [LARGE SCALE GENOMIC DNA]</scope>
    <source>
        <strain evidence="2 3">SAG 48.87</strain>
    </source>
</reference>
<sequence length="74" mass="8100">LSDALQQRAWGLRRLGAILSCLDARLADIVARWEGGELRRAGLGLQELRGLVCAVFEDTDHRAQCLQRIEAAGA</sequence>
<dbReference type="GO" id="GO:0006888">
    <property type="term" value="P:endoplasmic reticulum to Golgi vesicle-mediated transport"/>
    <property type="evidence" value="ECO:0007669"/>
    <property type="project" value="TreeGrafter"/>
</dbReference>
<dbReference type="EMBL" id="KK106067">
    <property type="protein sequence ID" value="KIY91986.1"/>
    <property type="molecule type" value="Genomic_DNA"/>
</dbReference>
<evidence type="ECO:0000313" key="2">
    <source>
        <dbReference type="EMBL" id="KIY91986.1"/>
    </source>
</evidence>
<keyword evidence="3" id="KW-1185">Reference proteome</keyword>
<evidence type="ECO:0000259" key="1">
    <source>
        <dbReference type="Pfam" id="PF22766"/>
    </source>
</evidence>
<feature type="domain" description="ZW10 C-terminal helical" evidence="1">
    <location>
        <begin position="12"/>
        <end position="69"/>
    </location>
</feature>
<feature type="non-terminal residue" evidence="2">
    <location>
        <position position="1"/>
    </location>
</feature>
<dbReference type="InterPro" id="IPR046362">
    <property type="entry name" value="Zw10/DSL1_C_sf"/>
</dbReference>
<dbReference type="GO" id="GO:1990423">
    <property type="term" value="C:RZZ complex"/>
    <property type="evidence" value="ECO:0007669"/>
    <property type="project" value="TreeGrafter"/>
</dbReference>
<gene>
    <name evidence="2" type="ORF">MNEG_15978</name>
</gene>
<dbReference type="InterPro" id="IPR055148">
    <property type="entry name" value="ZW10_C_2"/>
</dbReference>
<dbReference type="RefSeq" id="XP_013891006.1">
    <property type="nucleotide sequence ID" value="XM_014035552.1"/>
</dbReference>
<dbReference type="PANTHER" id="PTHR12205">
    <property type="entry name" value="CENTROMERE/KINETOCHORE PROTEIN ZW10"/>
    <property type="match status" value="1"/>
</dbReference>
<dbReference type="AlphaFoldDB" id="A0A0D2LPU0"/>
<dbReference type="PANTHER" id="PTHR12205:SF0">
    <property type="entry name" value="CENTROMERE_KINETOCHORE PROTEIN ZW10 HOMOLOG"/>
    <property type="match status" value="1"/>
</dbReference>
<dbReference type="GO" id="GO:0005737">
    <property type="term" value="C:cytoplasm"/>
    <property type="evidence" value="ECO:0007669"/>
    <property type="project" value="GOC"/>
</dbReference>
<proteinExistence type="predicted"/>
<dbReference type="Gene3D" id="1.10.357.150">
    <property type="match status" value="1"/>
</dbReference>